<organism evidence="3 4">
    <name type="scientific">Thauera linaloolentis (strain DSM 12138 / JCM 21573 / CCUG 41526 / CIP 105981 / IAM 15112 / NBRC 102519 / 47Lol)</name>
    <dbReference type="NCBI Taxonomy" id="1123367"/>
    <lineage>
        <taxon>Bacteria</taxon>
        <taxon>Pseudomonadati</taxon>
        <taxon>Pseudomonadota</taxon>
        <taxon>Betaproteobacteria</taxon>
        <taxon>Rhodocyclales</taxon>
        <taxon>Zoogloeaceae</taxon>
        <taxon>Thauera</taxon>
    </lineage>
</organism>
<evidence type="ECO:0008006" key="5">
    <source>
        <dbReference type="Google" id="ProtNLM"/>
    </source>
</evidence>
<evidence type="ECO:0000256" key="2">
    <source>
        <dbReference type="SAM" id="SignalP"/>
    </source>
</evidence>
<feature type="compositionally biased region" description="Low complexity" evidence="1">
    <location>
        <begin position="25"/>
        <end position="42"/>
    </location>
</feature>
<dbReference type="OrthoDB" id="5298805at2"/>
<accession>N6Z4M8</accession>
<evidence type="ECO:0000313" key="4">
    <source>
        <dbReference type="Proteomes" id="UP000013232"/>
    </source>
</evidence>
<dbReference type="STRING" id="1123367.GCA_000621305_00231"/>
<keyword evidence="4" id="KW-1185">Reference proteome</keyword>
<feature type="region of interest" description="Disordered" evidence="1">
    <location>
        <begin position="25"/>
        <end position="52"/>
    </location>
</feature>
<dbReference type="eggNOG" id="ENOG50332E0">
    <property type="taxonomic scope" value="Bacteria"/>
</dbReference>
<feature type="compositionally biased region" description="Basic and acidic residues" evidence="1">
    <location>
        <begin position="43"/>
        <end position="52"/>
    </location>
</feature>
<name>N6Z4M8_THAL4</name>
<dbReference type="EMBL" id="AMXE01000013">
    <property type="protein sequence ID" value="ENO89532.1"/>
    <property type="molecule type" value="Genomic_DNA"/>
</dbReference>
<gene>
    <name evidence="3" type="ORF">C666_05750</name>
</gene>
<feature type="signal peptide" evidence="2">
    <location>
        <begin position="1"/>
        <end position="29"/>
    </location>
</feature>
<keyword evidence="2" id="KW-0732">Signal</keyword>
<reference evidence="3 4" key="1">
    <citation type="submission" date="2012-09" db="EMBL/GenBank/DDBJ databases">
        <title>Draft Genome Sequences of 6 Strains from Genus Thauera.</title>
        <authorList>
            <person name="Liu B."/>
            <person name="Shapleigh J.P."/>
            <person name="Frostegard A.H."/>
        </authorList>
    </citation>
    <scope>NUCLEOTIDE SEQUENCE [LARGE SCALE GENOMIC DNA]</scope>
    <source>
        <strain evidence="4">47Lol / DSM 12138</strain>
    </source>
</reference>
<dbReference type="RefSeq" id="WP_004335308.1">
    <property type="nucleotide sequence ID" value="NZ_AMXE01000013.1"/>
</dbReference>
<dbReference type="PROSITE" id="PS51257">
    <property type="entry name" value="PROKAR_LIPOPROTEIN"/>
    <property type="match status" value="1"/>
</dbReference>
<evidence type="ECO:0000256" key="1">
    <source>
        <dbReference type="SAM" id="MobiDB-lite"/>
    </source>
</evidence>
<sequence>MRALPALAVSLLAALTLAGCASAPAPEQAAPGPSAPSAQAPEQKQEASRLSRGLDEAERFAADYGGPVAAIAGGLMMLDDLKMLEPEYLAGGLVAFAIYDPFAPTWRVDVREAGGDRVRMALRMKSLFTGGDGEARQVFLRNARQMVEAGGFAGYEIVHYEEGVESTRPFARRYANAEIQLLRSRIFPAL</sequence>
<dbReference type="Proteomes" id="UP000013232">
    <property type="component" value="Unassembled WGS sequence"/>
</dbReference>
<dbReference type="AlphaFoldDB" id="N6Z4M8"/>
<feature type="chain" id="PRO_5004128949" description="Lipoprotein" evidence="2">
    <location>
        <begin position="30"/>
        <end position="190"/>
    </location>
</feature>
<protein>
    <recommendedName>
        <fullName evidence="5">Lipoprotein</fullName>
    </recommendedName>
</protein>
<proteinExistence type="predicted"/>
<evidence type="ECO:0000313" key="3">
    <source>
        <dbReference type="EMBL" id="ENO89532.1"/>
    </source>
</evidence>
<comment type="caution">
    <text evidence="3">The sequence shown here is derived from an EMBL/GenBank/DDBJ whole genome shotgun (WGS) entry which is preliminary data.</text>
</comment>